<reference evidence="1" key="3">
    <citation type="submission" date="2015-04" db="UniProtKB">
        <authorList>
            <consortium name="EnsemblPlants"/>
        </authorList>
    </citation>
    <scope>IDENTIFICATION</scope>
</reference>
<evidence type="ECO:0000313" key="1">
    <source>
        <dbReference type="EnsemblPlants" id="LPERR06G16200.1"/>
    </source>
</evidence>
<dbReference type="AlphaFoldDB" id="A0A0D9WRL2"/>
<dbReference type="EnsemblPlants" id="LPERR06G16200.1">
    <property type="protein sequence ID" value="LPERR06G16200.1"/>
    <property type="gene ID" value="LPERR06G16200"/>
</dbReference>
<accession>A0A0D9WRL2</accession>
<protein>
    <submittedName>
        <fullName evidence="1">Uncharacterized protein</fullName>
    </submittedName>
</protein>
<name>A0A0D9WRL2_9ORYZ</name>
<dbReference type="Proteomes" id="UP000032180">
    <property type="component" value="Chromosome 6"/>
</dbReference>
<proteinExistence type="predicted"/>
<reference evidence="1 2" key="1">
    <citation type="submission" date="2012-08" db="EMBL/GenBank/DDBJ databases">
        <title>Oryza genome evolution.</title>
        <authorList>
            <person name="Wing R.A."/>
        </authorList>
    </citation>
    <scope>NUCLEOTIDE SEQUENCE</scope>
</reference>
<sequence>MVVGAAAVERGGRDVAGLHAERLRIQELQEKAFFVFAEAETARDTSRVAHDITVARVELARECETTSKLSNEINALRATLTSRDEEVRASQGCYDKARLVLHELNNWAISTIQALVHAFGSIKVQGRSLPPNGSTVSEKL</sequence>
<organism evidence="1 2">
    <name type="scientific">Leersia perrieri</name>
    <dbReference type="NCBI Taxonomy" id="77586"/>
    <lineage>
        <taxon>Eukaryota</taxon>
        <taxon>Viridiplantae</taxon>
        <taxon>Streptophyta</taxon>
        <taxon>Embryophyta</taxon>
        <taxon>Tracheophyta</taxon>
        <taxon>Spermatophyta</taxon>
        <taxon>Magnoliopsida</taxon>
        <taxon>Liliopsida</taxon>
        <taxon>Poales</taxon>
        <taxon>Poaceae</taxon>
        <taxon>BOP clade</taxon>
        <taxon>Oryzoideae</taxon>
        <taxon>Oryzeae</taxon>
        <taxon>Oryzinae</taxon>
        <taxon>Leersia</taxon>
    </lineage>
</organism>
<dbReference type="Gramene" id="LPERR06G16200.1">
    <property type="protein sequence ID" value="LPERR06G16200.1"/>
    <property type="gene ID" value="LPERR06G16200"/>
</dbReference>
<keyword evidence="2" id="KW-1185">Reference proteome</keyword>
<evidence type="ECO:0000313" key="2">
    <source>
        <dbReference type="Proteomes" id="UP000032180"/>
    </source>
</evidence>
<reference evidence="2" key="2">
    <citation type="submission" date="2013-12" db="EMBL/GenBank/DDBJ databases">
        <authorList>
            <person name="Yu Y."/>
            <person name="Lee S."/>
            <person name="de Baynast K."/>
            <person name="Wissotski M."/>
            <person name="Liu L."/>
            <person name="Talag J."/>
            <person name="Goicoechea J."/>
            <person name="Angelova A."/>
            <person name="Jetty R."/>
            <person name="Kudrna D."/>
            <person name="Golser W."/>
            <person name="Rivera L."/>
            <person name="Zhang J."/>
            <person name="Wing R."/>
        </authorList>
    </citation>
    <scope>NUCLEOTIDE SEQUENCE</scope>
</reference>
<dbReference type="HOGENOM" id="CLU_1838001_0_0_1"/>